<evidence type="ECO:0000313" key="3">
    <source>
        <dbReference type="Proteomes" id="UP001054945"/>
    </source>
</evidence>
<feature type="transmembrane region" description="Helical" evidence="1">
    <location>
        <begin position="36"/>
        <end position="54"/>
    </location>
</feature>
<keyword evidence="1" id="KW-1133">Transmembrane helix</keyword>
<evidence type="ECO:0000313" key="2">
    <source>
        <dbReference type="EMBL" id="GIY70804.1"/>
    </source>
</evidence>
<dbReference type="AlphaFoldDB" id="A0AAV4VMI4"/>
<evidence type="ECO:0000256" key="1">
    <source>
        <dbReference type="SAM" id="Phobius"/>
    </source>
</evidence>
<dbReference type="EMBL" id="BPLR01014723">
    <property type="protein sequence ID" value="GIY70804.1"/>
    <property type="molecule type" value="Genomic_DNA"/>
</dbReference>
<keyword evidence="1" id="KW-0812">Transmembrane</keyword>
<dbReference type="Proteomes" id="UP001054945">
    <property type="component" value="Unassembled WGS sequence"/>
</dbReference>
<comment type="caution">
    <text evidence="2">The sequence shown here is derived from an EMBL/GenBank/DDBJ whole genome shotgun (WGS) entry which is preliminary data.</text>
</comment>
<proteinExistence type="predicted"/>
<keyword evidence="1" id="KW-0472">Membrane</keyword>
<accession>A0AAV4VMI4</accession>
<protein>
    <submittedName>
        <fullName evidence="2">Uncharacterized protein</fullName>
    </submittedName>
</protein>
<keyword evidence="3" id="KW-1185">Reference proteome</keyword>
<organism evidence="2 3">
    <name type="scientific">Caerostris extrusa</name>
    <name type="common">Bark spider</name>
    <name type="synonym">Caerostris bankana</name>
    <dbReference type="NCBI Taxonomy" id="172846"/>
    <lineage>
        <taxon>Eukaryota</taxon>
        <taxon>Metazoa</taxon>
        <taxon>Ecdysozoa</taxon>
        <taxon>Arthropoda</taxon>
        <taxon>Chelicerata</taxon>
        <taxon>Arachnida</taxon>
        <taxon>Araneae</taxon>
        <taxon>Araneomorphae</taxon>
        <taxon>Entelegynae</taxon>
        <taxon>Araneoidea</taxon>
        <taxon>Araneidae</taxon>
        <taxon>Caerostris</taxon>
    </lineage>
</organism>
<reference evidence="2 3" key="1">
    <citation type="submission" date="2021-06" db="EMBL/GenBank/DDBJ databases">
        <title>Caerostris extrusa draft genome.</title>
        <authorList>
            <person name="Kono N."/>
            <person name="Arakawa K."/>
        </authorList>
    </citation>
    <scope>NUCLEOTIDE SEQUENCE [LARGE SCALE GENOMIC DNA]</scope>
</reference>
<name>A0AAV4VMI4_CAEEX</name>
<gene>
    <name evidence="2" type="ORF">CEXT_218801</name>
</gene>
<sequence>MLDNSSIGCEGKVDYPVGVFFPICAEKICFVVYRNAVLMFLYFLCSGLTSWWLIGQTKIRLDLEFLDLALHLYIFGKFYLKVSVCKEN</sequence>